<accession>A0AAV4IZS4</accession>
<evidence type="ECO:0000313" key="2">
    <source>
        <dbReference type="EMBL" id="GFS16038.1"/>
    </source>
</evidence>
<evidence type="ECO:0000313" key="3">
    <source>
        <dbReference type="Proteomes" id="UP000762676"/>
    </source>
</evidence>
<comment type="caution">
    <text evidence="2">The sequence shown here is derived from an EMBL/GenBank/DDBJ whole genome shotgun (WGS) entry which is preliminary data.</text>
</comment>
<dbReference type="InterPro" id="IPR001304">
    <property type="entry name" value="C-type_lectin-like"/>
</dbReference>
<feature type="domain" description="C-type lectin" evidence="1">
    <location>
        <begin position="1"/>
        <end position="98"/>
    </location>
</feature>
<evidence type="ECO:0000259" key="1">
    <source>
        <dbReference type="PROSITE" id="PS50041"/>
    </source>
</evidence>
<proteinExistence type="predicted"/>
<dbReference type="PROSITE" id="PS50041">
    <property type="entry name" value="C_TYPE_LECTIN_2"/>
    <property type="match status" value="1"/>
</dbReference>
<dbReference type="InterPro" id="IPR016186">
    <property type="entry name" value="C-type_lectin-like/link_sf"/>
</dbReference>
<name>A0AAV4IZS4_9GAST</name>
<reference evidence="2 3" key="1">
    <citation type="journal article" date="2021" name="Elife">
        <title>Chloroplast acquisition without the gene transfer in kleptoplastic sea slugs, Plakobranchus ocellatus.</title>
        <authorList>
            <person name="Maeda T."/>
            <person name="Takahashi S."/>
            <person name="Yoshida T."/>
            <person name="Shimamura S."/>
            <person name="Takaki Y."/>
            <person name="Nagai Y."/>
            <person name="Toyoda A."/>
            <person name="Suzuki Y."/>
            <person name="Arimoto A."/>
            <person name="Ishii H."/>
            <person name="Satoh N."/>
            <person name="Nishiyama T."/>
            <person name="Hasebe M."/>
            <person name="Maruyama T."/>
            <person name="Minagawa J."/>
            <person name="Obokata J."/>
            <person name="Shigenobu S."/>
        </authorList>
    </citation>
    <scope>NUCLEOTIDE SEQUENCE [LARGE SCALE GENOMIC DNA]</scope>
</reference>
<dbReference type="InterPro" id="IPR016187">
    <property type="entry name" value="CTDL_fold"/>
</dbReference>
<gene>
    <name evidence="2" type="ORF">ElyMa_004947800</name>
</gene>
<protein>
    <recommendedName>
        <fullName evidence="1">C-type lectin domain-containing protein</fullName>
    </recommendedName>
</protein>
<sequence>MTEFSGHVVELRTEYQRETAISLIDATAVETVWLGATDETKTSEWRWLTDNNLANMHADWSNPGELGPPDDGQHCTVIDHTHLIYDRHCSNAYASMCQKYIGNPCDEVLPGAEYYDGACFKAVAENMTVDVAQSSDLDASAASRIFVVSPSHCRLSCAIYLRWSRSSLVFSLNSPVGSDVNIALGVTKSPPDDKFRWLSTGDQVDATDWLIETLANAAGTVSGINSRTVAVMAGISNWKWTEQADTTRVEAICQKGLRSRRLGNPLPFSLCSLGDNRLELLPILVAVPSKADMCLQFIFSTTSDH</sequence>
<keyword evidence="3" id="KW-1185">Reference proteome</keyword>
<dbReference type="EMBL" id="BMAT01009902">
    <property type="protein sequence ID" value="GFS16038.1"/>
    <property type="molecule type" value="Genomic_DNA"/>
</dbReference>
<dbReference type="Proteomes" id="UP000762676">
    <property type="component" value="Unassembled WGS sequence"/>
</dbReference>
<dbReference type="Gene3D" id="3.10.100.10">
    <property type="entry name" value="Mannose-Binding Protein A, subunit A"/>
    <property type="match status" value="1"/>
</dbReference>
<dbReference type="CDD" id="cd00037">
    <property type="entry name" value="CLECT"/>
    <property type="match status" value="1"/>
</dbReference>
<dbReference type="SUPFAM" id="SSF56436">
    <property type="entry name" value="C-type lectin-like"/>
    <property type="match status" value="1"/>
</dbReference>
<organism evidence="2 3">
    <name type="scientific">Elysia marginata</name>
    <dbReference type="NCBI Taxonomy" id="1093978"/>
    <lineage>
        <taxon>Eukaryota</taxon>
        <taxon>Metazoa</taxon>
        <taxon>Spiralia</taxon>
        <taxon>Lophotrochozoa</taxon>
        <taxon>Mollusca</taxon>
        <taxon>Gastropoda</taxon>
        <taxon>Heterobranchia</taxon>
        <taxon>Euthyneura</taxon>
        <taxon>Panpulmonata</taxon>
        <taxon>Sacoglossa</taxon>
        <taxon>Placobranchoidea</taxon>
        <taxon>Plakobranchidae</taxon>
        <taxon>Elysia</taxon>
    </lineage>
</organism>
<dbReference type="AlphaFoldDB" id="A0AAV4IZS4"/>
<dbReference type="Pfam" id="PF00059">
    <property type="entry name" value="Lectin_C"/>
    <property type="match status" value="1"/>
</dbReference>